<evidence type="ECO:0000259" key="3">
    <source>
        <dbReference type="PROSITE" id="PS50977"/>
    </source>
</evidence>
<dbReference type="PRINTS" id="PR00455">
    <property type="entry name" value="HTHTETR"/>
</dbReference>
<comment type="caution">
    <text evidence="4">The sequence shown here is derived from an EMBL/GenBank/DDBJ whole genome shotgun (WGS) entry which is preliminary data.</text>
</comment>
<name>A0A4Q9H5D5_9BURK</name>
<dbReference type="InterPro" id="IPR050624">
    <property type="entry name" value="HTH-type_Tx_Regulator"/>
</dbReference>
<proteinExistence type="predicted"/>
<dbReference type="Pfam" id="PF21306">
    <property type="entry name" value="TetR_C_40"/>
    <property type="match status" value="1"/>
</dbReference>
<reference evidence="4 5" key="1">
    <citation type="submission" date="2019-02" db="EMBL/GenBank/DDBJ databases">
        <title>Aquabacterium sp. strain KMB7.</title>
        <authorList>
            <person name="Chen W.-M."/>
        </authorList>
    </citation>
    <scope>NUCLEOTIDE SEQUENCE [LARGE SCALE GENOMIC DNA]</scope>
    <source>
        <strain evidence="4 5">KMB7</strain>
    </source>
</reference>
<dbReference type="EMBL" id="SIXI01000002">
    <property type="protein sequence ID" value="TBO32980.1"/>
    <property type="molecule type" value="Genomic_DNA"/>
</dbReference>
<accession>A0A4Q9H5D5</accession>
<feature type="DNA-binding region" description="H-T-H motif" evidence="2">
    <location>
        <begin position="39"/>
        <end position="58"/>
    </location>
</feature>
<evidence type="ECO:0000256" key="1">
    <source>
        <dbReference type="ARBA" id="ARBA00023125"/>
    </source>
</evidence>
<sequence length="231" mass="25022">MTAPDHRTRVAAEKRERMRMRLIESALHVFAQKGADAAVIEDVIAMAKVSRGTFYNYFRTNEDLLGAVVKALGDELLTLVETVVIECQDPAERLATGVRMALHTMQVHPLLAQFVARSGLAMAANNSLAMAYLPRDIQAAIDSGRFQLASVHVGLVLVLGTAHAAVTAMTLPPPLSSSLPAHYPEEVTYHLLLGLGMTKAQARKLVSTPITTVEFPEQGLLARTRTGHHPA</sequence>
<keyword evidence="5" id="KW-1185">Reference proteome</keyword>
<dbReference type="InterPro" id="IPR049513">
    <property type="entry name" value="TetR_C_40"/>
</dbReference>
<organism evidence="4 5">
    <name type="scientific">Aquabacterium lacunae</name>
    <dbReference type="NCBI Taxonomy" id="2528630"/>
    <lineage>
        <taxon>Bacteria</taxon>
        <taxon>Pseudomonadati</taxon>
        <taxon>Pseudomonadota</taxon>
        <taxon>Betaproteobacteria</taxon>
        <taxon>Burkholderiales</taxon>
        <taxon>Aquabacterium</taxon>
    </lineage>
</organism>
<dbReference type="Proteomes" id="UP000292120">
    <property type="component" value="Unassembled WGS sequence"/>
</dbReference>
<evidence type="ECO:0000256" key="2">
    <source>
        <dbReference type="PROSITE-ProRule" id="PRU00335"/>
    </source>
</evidence>
<dbReference type="RefSeq" id="WP_130967272.1">
    <property type="nucleotide sequence ID" value="NZ_SIXI01000002.1"/>
</dbReference>
<dbReference type="OrthoDB" id="9809772at2"/>
<evidence type="ECO:0000313" key="5">
    <source>
        <dbReference type="Proteomes" id="UP000292120"/>
    </source>
</evidence>
<dbReference type="AlphaFoldDB" id="A0A4Q9H5D5"/>
<protein>
    <submittedName>
        <fullName evidence="4">TetR/AcrR family transcriptional regulator</fullName>
    </submittedName>
</protein>
<keyword evidence="1 2" id="KW-0238">DNA-binding</keyword>
<gene>
    <name evidence="4" type="ORF">EYS42_07435</name>
</gene>
<feature type="domain" description="HTH tetR-type" evidence="3">
    <location>
        <begin position="16"/>
        <end position="76"/>
    </location>
</feature>
<dbReference type="SUPFAM" id="SSF46689">
    <property type="entry name" value="Homeodomain-like"/>
    <property type="match status" value="1"/>
</dbReference>
<evidence type="ECO:0000313" key="4">
    <source>
        <dbReference type="EMBL" id="TBO32980.1"/>
    </source>
</evidence>
<dbReference type="Pfam" id="PF00440">
    <property type="entry name" value="TetR_N"/>
    <property type="match status" value="1"/>
</dbReference>
<dbReference type="PANTHER" id="PTHR43479">
    <property type="entry name" value="ACREF/ENVCD OPERON REPRESSOR-RELATED"/>
    <property type="match status" value="1"/>
</dbReference>
<dbReference type="InterPro" id="IPR009057">
    <property type="entry name" value="Homeodomain-like_sf"/>
</dbReference>
<dbReference type="Gene3D" id="1.10.357.10">
    <property type="entry name" value="Tetracycline Repressor, domain 2"/>
    <property type="match status" value="1"/>
</dbReference>
<dbReference type="PROSITE" id="PS50977">
    <property type="entry name" value="HTH_TETR_2"/>
    <property type="match status" value="1"/>
</dbReference>
<dbReference type="InterPro" id="IPR001647">
    <property type="entry name" value="HTH_TetR"/>
</dbReference>
<dbReference type="GO" id="GO:0003677">
    <property type="term" value="F:DNA binding"/>
    <property type="evidence" value="ECO:0007669"/>
    <property type="project" value="UniProtKB-UniRule"/>
</dbReference>
<dbReference type="PANTHER" id="PTHR43479:SF11">
    <property type="entry name" value="ACREF_ENVCD OPERON REPRESSOR-RELATED"/>
    <property type="match status" value="1"/>
</dbReference>